<feature type="transmembrane region" description="Helical" evidence="1">
    <location>
        <begin position="341"/>
        <end position="363"/>
    </location>
</feature>
<evidence type="ECO:0000259" key="2">
    <source>
        <dbReference type="Pfam" id="PF16469"/>
    </source>
</evidence>
<gene>
    <name evidence="3" type="ORF">ASIM_LOCUS16714</name>
</gene>
<proteinExistence type="predicted"/>
<accession>A0A0M3K8L6</accession>
<dbReference type="InterPro" id="IPR032487">
    <property type="entry name" value="ABA-1_nematode"/>
</dbReference>
<feature type="domain" description="Polyprotein allergen nematode" evidence="2">
    <location>
        <begin position="267"/>
        <end position="321"/>
    </location>
</feature>
<keyword evidence="4" id="KW-1185">Reference proteome</keyword>
<dbReference type="Proteomes" id="UP000267096">
    <property type="component" value="Unassembled WGS sequence"/>
</dbReference>
<dbReference type="Gene3D" id="1.10.533.30">
    <property type="entry name" value="Nematode polyprotein allergen ABA-1"/>
    <property type="match status" value="3"/>
</dbReference>
<sequence>MDTHLKWLSPEQKEELLEMKKNGKSKKEIQAKVEHYLNHLEGDAKKEATQSLIGGCREILKYVIGEENTAELRSMKDSGATNEELKSKLHTFVDAVHDEHKKGYVDDFGPACMKLYGITSSRRRRDHRFTLESSLDTHLKWLNADQKEHLLQMKKDGKDKKEIQGKLMHYYEELDGDAKKQATENLIGGCREILKYVIGEEKTAELKSMKESGVSKDELKAKLHVFLGEVHDEEKKKYIDDFGPVCMKLYGINHSRMRRHRHHFTLESCMDTHLKWLNPEQKEALLQMKKDGKNKKEIQEKLMHYYEELEGDAKKQATENLISEGANDHQHRNVRHTVSTYFLSLCWSDLFILGIILTLINAIF</sequence>
<dbReference type="SMR" id="A0A0M3K8L6"/>
<dbReference type="EMBL" id="UYRR01033345">
    <property type="protein sequence ID" value="VDK58526.1"/>
    <property type="molecule type" value="Genomic_DNA"/>
</dbReference>
<keyword evidence="1" id="KW-0812">Transmembrane</keyword>
<organism evidence="5">
    <name type="scientific">Anisakis simplex</name>
    <name type="common">Herring worm</name>
    <dbReference type="NCBI Taxonomy" id="6269"/>
    <lineage>
        <taxon>Eukaryota</taxon>
        <taxon>Metazoa</taxon>
        <taxon>Ecdysozoa</taxon>
        <taxon>Nematoda</taxon>
        <taxon>Chromadorea</taxon>
        <taxon>Rhabditida</taxon>
        <taxon>Spirurina</taxon>
        <taxon>Ascaridomorpha</taxon>
        <taxon>Ascaridoidea</taxon>
        <taxon>Anisakidae</taxon>
        <taxon>Anisakis</taxon>
        <taxon>Anisakis simplex complex</taxon>
    </lineage>
</organism>
<dbReference type="InterPro" id="IPR038289">
    <property type="entry name" value="DVA-1_sf"/>
</dbReference>
<dbReference type="WBParaSite" id="ASIM_0001730701-mRNA-1">
    <property type="protein sequence ID" value="ASIM_0001730701-mRNA-1"/>
    <property type="gene ID" value="ASIM_0001730701"/>
</dbReference>
<dbReference type="Pfam" id="PF16469">
    <property type="entry name" value="NPA"/>
    <property type="match status" value="3"/>
</dbReference>
<keyword evidence="1" id="KW-1133">Transmembrane helix</keyword>
<dbReference type="OrthoDB" id="5823468at2759"/>
<reference evidence="5" key="1">
    <citation type="submission" date="2017-02" db="UniProtKB">
        <authorList>
            <consortium name="WormBaseParasite"/>
        </authorList>
    </citation>
    <scope>IDENTIFICATION</scope>
</reference>
<feature type="domain" description="Polyprotein allergen nematode" evidence="2">
    <location>
        <begin position="130"/>
        <end position="250"/>
    </location>
</feature>
<dbReference type="AlphaFoldDB" id="A0A0M3K8L6"/>
<evidence type="ECO:0000313" key="4">
    <source>
        <dbReference type="Proteomes" id="UP000267096"/>
    </source>
</evidence>
<evidence type="ECO:0000313" key="5">
    <source>
        <dbReference type="WBParaSite" id="ASIM_0001730701-mRNA-1"/>
    </source>
</evidence>
<keyword evidence="1" id="KW-0472">Membrane</keyword>
<feature type="domain" description="Polyprotein allergen nematode" evidence="2">
    <location>
        <begin position="3"/>
        <end position="116"/>
    </location>
</feature>
<protein>
    <submittedName>
        <fullName evidence="5">SAP domain-containing protein</fullName>
    </submittedName>
</protein>
<evidence type="ECO:0000313" key="3">
    <source>
        <dbReference type="EMBL" id="VDK58526.1"/>
    </source>
</evidence>
<evidence type="ECO:0000256" key="1">
    <source>
        <dbReference type="SAM" id="Phobius"/>
    </source>
</evidence>
<name>A0A0M3K8L6_ANISI</name>
<reference evidence="3 4" key="2">
    <citation type="submission" date="2018-11" db="EMBL/GenBank/DDBJ databases">
        <authorList>
            <consortium name="Pathogen Informatics"/>
        </authorList>
    </citation>
    <scope>NUCLEOTIDE SEQUENCE [LARGE SCALE GENOMIC DNA]</scope>
</reference>